<feature type="chain" id="PRO_5035229954" description="Fibronectin type-III domain-containing protein" evidence="1">
    <location>
        <begin position="25"/>
        <end position="669"/>
    </location>
</feature>
<evidence type="ECO:0000256" key="1">
    <source>
        <dbReference type="SAM" id="SignalP"/>
    </source>
</evidence>
<feature type="domain" description="Fibronectin type-III" evidence="2">
    <location>
        <begin position="580"/>
        <end position="669"/>
    </location>
</feature>
<name>A0A8J7RU76_9BACT</name>
<evidence type="ECO:0000313" key="3">
    <source>
        <dbReference type="EMBL" id="MBP3193047.1"/>
    </source>
</evidence>
<sequence>MQRAIVLAPVLALSAVFIWNDAAAQIDADRLRHAVRGDSVFVYHIQQVPVGQGFNIYRRDEGVDEFVRLNEFPVQGVVYPDELPSALGELYEQVQSALEAQNPVQTFFALRSNSILGRLYTFVHPEVAAALGRLYIDTTAAPGEKVSYRIEFVDDLGRPTGTVLEEDVTLEEMIPEPPSDIQLSNDGYAMTINWHYPSSGRVDDKVIRFEILESGPDRDDFRVVNTRFILRDDNQTEYVHHFTTSRLGIPVQYTITAVDITGRQGPAGEIVDFFIEDNIPPGVVEHVAAQFVEDVIEVTWPVSPEPDLSGYRVYRSTDLSGEFELLQEDLVDPFFPVYRDRDIEENVRYFYKVTAVDFSGNESAMSAAAMRHVPDRTPPPAPEEFRAEFLKDEGTVHLRWAVGERPRDFRTYIVLRRKISEAGETIFDQLTHDDYRRNEFMDPGAGGLGFEEGVFYEYGVLAADSSRNFSDTTKILLQVPLVTPPEPPGNVMAVNHDGIRVNVSWTQTPSGAVVYYNVARETPDNELTHFRRLPVRERRLRDETVELGMEYRYAVSAVDSAGNESEPVFSDKVQVRNYDPPRQVRNVRIAEIEDGLEISWEPVVSAHLAGYKVYRSGLATGVYEPLTEDPIEDTRVIVEEHPVQMWYRIRAVDISGNESRPSEPVRAGS</sequence>
<dbReference type="PROSITE" id="PS50853">
    <property type="entry name" value="FN3"/>
    <property type="match status" value="3"/>
</dbReference>
<dbReference type="EMBL" id="JAFIDN010000007">
    <property type="protein sequence ID" value="MBP3193047.1"/>
    <property type="molecule type" value="Genomic_DNA"/>
</dbReference>
<gene>
    <name evidence="3" type="ORF">NATSA_10265</name>
</gene>
<keyword evidence="4" id="KW-1185">Reference proteome</keyword>
<dbReference type="SMART" id="SM00060">
    <property type="entry name" value="FN3"/>
    <property type="match status" value="5"/>
</dbReference>
<dbReference type="AlphaFoldDB" id="A0A8J7RU76"/>
<proteinExistence type="predicted"/>
<dbReference type="InterPro" id="IPR013783">
    <property type="entry name" value="Ig-like_fold"/>
</dbReference>
<dbReference type="Proteomes" id="UP000673975">
    <property type="component" value="Unassembled WGS sequence"/>
</dbReference>
<feature type="domain" description="Fibronectin type-III" evidence="2">
    <location>
        <begin position="280"/>
        <end position="380"/>
    </location>
</feature>
<accession>A0A8J7RU76</accession>
<dbReference type="SUPFAM" id="SSF49265">
    <property type="entry name" value="Fibronectin type III"/>
    <property type="match status" value="3"/>
</dbReference>
<evidence type="ECO:0000259" key="2">
    <source>
        <dbReference type="PROSITE" id="PS50853"/>
    </source>
</evidence>
<dbReference type="InterPro" id="IPR003961">
    <property type="entry name" value="FN3_dom"/>
</dbReference>
<protein>
    <recommendedName>
        <fullName evidence="2">Fibronectin type-III domain-containing protein</fullName>
    </recommendedName>
</protein>
<feature type="domain" description="Fibronectin type-III" evidence="2">
    <location>
        <begin position="487"/>
        <end position="578"/>
    </location>
</feature>
<keyword evidence="1" id="KW-0732">Signal</keyword>
<dbReference type="InterPro" id="IPR036116">
    <property type="entry name" value="FN3_sf"/>
</dbReference>
<organism evidence="3 4">
    <name type="scientific">Natronogracilivirga saccharolytica</name>
    <dbReference type="NCBI Taxonomy" id="2812953"/>
    <lineage>
        <taxon>Bacteria</taxon>
        <taxon>Pseudomonadati</taxon>
        <taxon>Balneolota</taxon>
        <taxon>Balneolia</taxon>
        <taxon>Balneolales</taxon>
        <taxon>Cyclonatronaceae</taxon>
        <taxon>Natronogracilivirga</taxon>
    </lineage>
</organism>
<evidence type="ECO:0000313" key="4">
    <source>
        <dbReference type="Proteomes" id="UP000673975"/>
    </source>
</evidence>
<feature type="signal peptide" evidence="1">
    <location>
        <begin position="1"/>
        <end position="24"/>
    </location>
</feature>
<dbReference type="CDD" id="cd00063">
    <property type="entry name" value="FN3"/>
    <property type="match status" value="1"/>
</dbReference>
<comment type="caution">
    <text evidence="3">The sequence shown here is derived from an EMBL/GenBank/DDBJ whole genome shotgun (WGS) entry which is preliminary data.</text>
</comment>
<reference evidence="3" key="1">
    <citation type="submission" date="2021-02" db="EMBL/GenBank/DDBJ databases">
        <title>Natronogracilivirga saccharolytica gen. nov. sp. nov. a new anaerobic, haloalkiliphilic carbohydrate-fermenting bacterium from soda lake and proposing of Cyclonatronumiaceae fam. nov. in the phylum Balneolaeota.</title>
        <authorList>
            <person name="Zhilina T.N."/>
            <person name="Sorokin D.Y."/>
            <person name="Zavarzina D.G."/>
            <person name="Toshchakov S.V."/>
            <person name="Kublanov I.V."/>
        </authorList>
    </citation>
    <scope>NUCLEOTIDE SEQUENCE</scope>
    <source>
        <strain evidence="3">Z-1702</strain>
    </source>
</reference>
<dbReference type="Gene3D" id="2.60.40.10">
    <property type="entry name" value="Immunoglobulins"/>
    <property type="match status" value="3"/>
</dbReference>